<organism evidence="2 3">
    <name type="scientific">Austrofundulus limnaeus</name>
    <name type="common">Annual killifish</name>
    <dbReference type="NCBI Taxonomy" id="52670"/>
    <lineage>
        <taxon>Eukaryota</taxon>
        <taxon>Metazoa</taxon>
        <taxon>Chordata</taxon>
        <taxon>Craniata</taxon>
        <taxon>Vertebrata</taxon>
        <taxon>Euteleostomi</taxon>
        <taxon>Actinopterygii</taxon>
        <taxon>Neopterygii</taxon>
        <taxon>Teleostei</taxon>
        <taxon>Neoteleostei</taxon>
        <taxon>Acanthomorphata</taxon>
        <taxon>Ovalentaria</taxon>
        <taxon>Atherinomorphae</taxon>
        <taxon>Cyprinodontiformes</taxon>
        <taxon>Rivulidae</taxon>
        <taxon>Austrofundulus</taxon>
    </lineage>
</organism>
<dbReference type="InterPro" id="IPR055284">
    <property type="entry name" value="Galaxin-like"/>
</dbReference>
<dbReference type="OrthoDB" id="5989849at2759"/>
<dbReference type="InParanoid" id="A0A2I4AYS4"/>
<protein>
    <submittedName>
        <fullName evidence="3">Galaxin-2</fullName>
    </submittedName>
</protein>
<dbReference type="Proteomes" id="UP000192220">
    <property type="component" value="Unplaced"/>
</dbReference>
<feature type="domain" description="Galaxin-like repeats" evidence="1">
    <location>
        <begin position="2"/>
        <end position="136"/>
    </location>
</feature>
<dbReference type="PANTHER" id="PTHR34490:SF3">
    <property type="entry name" value="GALAXIN-LIKE ISOFORM X2"/>
    <property type="match status" value="1"/>
</dbReference>
<dbReference type="InterPro" id="IPR056601">
    <property type="entry name" value="Galaxin_dom"/>
</dbReference>
<proteinExistence type="predicted"/>
<evidence type="ECO:0000313" key="3">
    <source>
        <dbReference type="RefSeq" id="XP_013860650.1"/>
    </source>
</evidence>
<evidence type="ECO:0000313" key="2">
    <source>
        <dbReference type="Proteomes" id="UP000192220"/>
    </source>
</evidence>
<gene>
    <name evidence="3" type="primary">si:ch211-195m9.3</name>
</gene>
<reference evidence="3" key="1">
    <citation type="submission" date="2025-08" db="UniProtKB">
        <authorList>
            <consortium name="RefSeq"/>
        </authorList>
    </citation>
    <scope>IDENTIFICATION</scope>
    <source>
        <strain evidence="3">Quisiro</strain>
        <tissue evidence="3">Liver</tissue>
    </source>
</reference>
<evidence type="ECO:0000259" key="1">
    <source>
        <dbReference type="Pfam" id="PF24748"/>
    </source>
</evidence>
<accession>A0A2I4AYS4</accession>
<dbReference type="RefSeq" id="XP_013860650.1">
    <property type="nucleotide sequence ID" value="XM_014005196.1"/>
</dbReference>
<sequence>MCNKITYNPAKATCCGGQNITEGLSENMSKCCGLKAYNPINEICCKSNLHAKISANTTCCDKDPFEEDMHLCCGTENNQKRMTRLSSDHRCCIGRGLKGQYNRKLECCCEKEYPLVQFKVAEGKCCVKNISSPSSQSTDGKSKADLGYFENPKEGNLGTNETKCTNGNRVETYFEQDGFECCGHYYYNTSLWSCCNKRLIPRNKHGWSFIFAGSNICV</sequence>
<dbReference type="Pfam" id="PF24748">
    <property type="entry name" value="Galaxin_repeat"/>
    <property type="match status" value="1"/>
</dbReference>
<name>A0A2I4AYS4_AUSLI</name>
<dbReference type="PANTHER" id="PTHR34490">
    <property type="entry name" value="PROTEIN CBG12054-RELATED"/>
    <property type="match status" value="1"/>
</dbReference>
<keyword evidence="2" id="KW-1185">Reference proteome</keyword>
<dbReference type="AlphaFoldDB" id="A0A2I4AYS4"/>
<dbReference type="KEGG" id="alim:106515399"/>